<dbReference type="Proteomes" id="UP000837803">
    <property type="component" value="Unassembled WGS sequence"/>
</dbReference>
<reference evidence="3" key="1">
    <citation type="submission" date="2021-12" db="EMBL/GenBank/DDBJ databases">
        <authorList>
            <person name="Rodrigo-Torres L."/>
            <person name="Arahal R. D."/>
            <person name="Lucena T."/>
        </authorList>
    </citation>
    <scope>NUCLEOTIDE SEQUENCE</scope>
    <source>
        <strain evidence="3">CECT 8419</strain>
    </source>
</reference>
<protein>
    <recommendedName>
        <fullName evidence="2">ASPIC/UnbV domain-containing protein</fullName>
    </recommendedName>
</protein>
<dbReference type="EMBL" id="CAKLPZ010000001">
    <property type="protein sequence ID" value="CAH1000332.1"/>
    <property type="molecule type" value="Genomic_DNA"/>
</dbReference>
<sequence>MGNWGIAAAVLIALTACGSEPLDSKRPGPTATSEVQQLRQARFVELDGTTTGIDFANVLTEGPNTNILVYEYFYNGGGVATADFNGDGLADLYFTANMSANALYLNRGDWRFEEVTERSGVSGRPGPWQTGVSIVDINTDGRPDIYLSYSGMLPPDKRRNQLFINEGSDAEGVPHFSEQAATYGLDSPAFTNQAYFFDFDGDTDLDALLLNHNPKSLPILNVEKTRQLLAQPDVDRGLRLYRNDEQVFTDVTEQTGINGSALSYGLGIALEDFNQDGLPDIYVSNDYEVPDYLYINQGDGTFRDELVDRLGQSSHFSMGSDAADINNDGLVDLYTLDMLPADNQRRKLLMADDNRPRHALNAASGFAPQTMRNMLHLNRGEGAYAEIGQHLGIATTDWSWSALLADFDNDGWKDLHVTNGYLRDYTNQDFIKYMNDFVADKGRLQRSDVLELLHEMPSSDLSNRMYKNLTGSKFEDVTAEWGLDRPSNSNGAVAVDLDNDGDLDLVTNTVNAPALLYRNTSSGTSYVQIDLAGPPANPSSIGTHVTVLTADTQQVQVLYPNRGYLSSGPTTLHFGLGTDGQTNENRIVQKITVRWPDGSTQEITDVPVDQRFTLNYRDARTPNGKADRPADPLFKASPATLSYVHRMPAVDDLDRQALLPRQLSRIGPVTVVADLDGDGRLDYVVGSDGQQPSQWFAQLPAGTMSTSQLLGDRSMGVVTSLLALDVDGDGDQDIYEAHGGYHTYERTDSSFQDVIWLNNGQGVFTAAADLLPQRLTPGSTVAGFVAADGRNTIFVGGGVVPGAYPQTADSYLLQQQADGTFSEVLLPDNLLGQGIVRDAIWADLDSDEQPELIVCGEWMPITVLSVLGDDVQQVTSTYFTEAANGWWYTLHLADLTGDGRLDLIAGNEGTNTLYQASPTAPLELFAEDLDGNGAVDPLLFAYTDGVSYPDATREELLGQLSGLRREYPNYASYATATQADVMDRVGNQSTPFRTTELRSSLFLRQADATFRSAPLPPEVQYAPVHAIASADVNRDGLIDLVLAGNESGTKLRSGPSQSNAGTLLLGRGDGVFDYVPQEAAGLHLRGDVRSIDFIGTQWLFGRTGESTVSYTLPSDAL</sequence>
<keyword evidence="4" id="KW-1185">Reference proteome</keyword>
<accession>A0ABM9AZV9</accession>
<dbReference type="Gene3D" id="2.130.10.130">
    <property type="entry name" value="Integrin alpha, N-terminal"/>
    <property type="match status" value="4"/>
</dbReference>
<gene>
    <name evidence="3" type="ORF">LEM8419_01485</name>
</gene>
<dbReference type="Pfam" id="PF13517">
    <property type="entry name" value="FG-GAP_3"/>
    <property type="match status" value="5"/>
</dbReference>
<dbReference type="InterPro" id="IPR013517">
    <property type="entry name" value="FG-GAP"/>
</dbReference>
<name>A0ABM9AZV9_9BACT</name>
<dbReference type="SUPFAM" id="SSF69318">
    <property type="entry name" value="Integrin alpha N-terminal domain"/>
    <property type="match status" value="3"/>
</dbReference>
<dbReference type="InterPro" id="IPR027039">
    <property type="entry name" value="Crtac1"/>
</dbReference>
<evidence type="ECO:0000313" key="3">
    <source>
        <dbReference type="EMBL" id="CAH1000332.1"/>
    </source>
</evidence>
<comment type="caution">
    <text evidence="3">The sequence shown here is derived from an EMBL/GenBank/DDBJ whole genome shotgun (WGS) entry which is preliminary data.</text>
</comment>
<keyword evidence="1" id="KW-0732">Signal</keyword>
<dbReference type="InterPro" id="IPR011519">
    <property type="entry name" value="UnbV_ASPIC"/>
</dbReference>
<evidence type="ECO:0000313" key="4">
    <source>
        <dbReference type="Proteomes" id="UP000837803"/>
    </source>
</evidence>
<dbReference type="PANTHER" id="PTHR16026">
    <property type="entry name" value="CARTILAGE ACIDIC PROTEIN 1"/>
    <property type="match status" value="1"/>
</dbReference>
<proteinExistence type="predicted"/>
<dbReference type="Pfam" id="PF07593">
    <property type="entry name" value="UnbV_ASPIC"/>
    <property type="match status" value="1"/>
</dbReference>
<evidence type="ECO:0000259" key="2">
    <source>
        <dbReference type="Pfam" id="PF07593"/>
    </source>
</evidence>
<dbReference type="InterPro" id="IPR028994">
    <property type="entry name" value="Integrin_alpha_N"/>
</dbReference>
<evidence type="ECO:0000256" key="1">
    <source>
        <dbReference type="ARBA" id="ARBA00022729"/>
    </source>
</evidence>
<organism evidence="3 4">
    <name type="scientific">Neolewinella maritima</name>
    <dbReference type="NCBI Taxonomy" id="1383882"/>
    <lineage>
        <taxon>Bacteria</taxon>
        <taxon>Pseudomonadati</taxon>
        <taxon>Bacteroidota</taxon>
        <taxon>Saprospiria</taxon>
        <taxon>Saprospirales</taxon>
        <taxon>Lewinellaceae</taxon>
        <taxon>Neolewinella</taxon>
    </lineage>
</organism>
<dbReference type="PANTHER" id="PTHR16026:SF0">
    <property type="entry name" value="CARTILAGE ACIDIC PROTEIN 1"/>
    <property type="match status" value="1"/>
</dbReference>
<feature type="domain" description="ASPIC/UnbV" evidence="2">
    <location>
        <begin position="541"/>
        <end position="612"/>
    </location>
</feature>
<dbReference type="RefSeq" id="WP_238750384.1">
    <property type="nucleotide sequence ID" value="NZ_CAKLPZ010000001.1"/>
</dbReference>